<dbReference type="Pfam" id="PF14690">
    <property type="entry name" value="Zn_ribbon_ISL3"/>
    <property type="match status" value="1"/>
</dbReference>
<evidence type="ECO:0000313" key="2">
    <source>
        <dbReference type="EMBL" id="TQR39600.1"/>
    </source>
</evidence>
<proteinExistence type="predicted"/>
<dbReference type="Proteomes" id="UP000317944">
    <property type="component" value="Unassembled WGS sequence"/>
</dbReference>
<name>A0A544V0H5_LYSSH</name>
<dbReference type="OrthoDB" id="6197054at2"/>
<feature type="domain" description="Transposase IS204/IS1001/IS1096/IS1165 zinc-finger" evidence="1">
    <location>
        <begin position="36"/>
        <end position="79"/>
    </location>
</feature>
<organism evidence="2 3">
    <name type="scientific">Lysinibacillus sphaericus</name>
    <name type="common">Bacillus sphaericus</name>
    <dbReference type="NCBI Taxonomy" id="1421"/>
    <lineage>
        <taxon>Bacteria</taxon>
        <taxon>Bacillati</taxon>
        <taxon>Bacillota</taxon>
        <taxon>Bacilli</taxon>
        <taxon>Bacillales</taxon>
        <taxon>Bacillaceae</taxon>
        <taxon>Lysinibacillus</taxon>
    </lineage>
</organism>
<evidence type="ECO:0000259" key="1">
    <source>
        <dbReference type="Pfam" id="PF14690"/>
    </source>
</evidence>
<accession>A0A544V0H5</accession>
<sequence>MNFNTNIPGLKDVEITKVEEVGDRIALYVQLPKCTHQCPVCKKETSKVHDYRIQKINHLKWFERLTILFYKRRRYVCKCGKRFSEKSLFVDKYQRYSKEWNQFPLK</sequence>
<dbReference type="AlphaFoldDB" id="A0A544V0H5"/>
<dbReference type="EMBL" id="SADV01000001">
    <property type="protein sequence ID" value="TQR39600.1"/>
    <property type="molecule type" value="Genomic_DNA"/>
</dbReference>
<dbReference type="InterPro" id="IPR029261">
    <property type="entry name" value="Transposase_Znf"/>
</dbReference>
<evidence type="ECO:0000313" key="3">
    <source>
        <dbReference type="Proteomes" id="UP000317944"/>
    </source>
</evidence>
<reference evidence="2 3" key="1">
    <citation type="submission" date="2018-03" db="EMBL/GenBank/DDBJ databases">
        <title>Aerobic endospore-forming bacteria genome sequencing and assembly.</title>
        <authorList>
            <person name="Cavalcante D.A."/>
            <person name="Driks A."/>
            <person name="Putonti C."/>
            <person name="De-Souza M.T."/>
        </authorList>
    </citation>
    <scope>NUCLEOTIDE SEQUENCE [LARGE SCALE GENOMIC DNA]</scope>
    <source>
        <strain evidence="2 3">SDF0037</strain>
    </source>
</reference>
<gene>
    <name evidence="2" type="ORF">C7Y47_00770</name>
</gene>
<comment type="caution">
    <text evidence="2">The sequence shown here is derived from an EMBL/GenBank/DDBJ whole genome shotgun (WGS) entry which is preliminary data.</text>
</comment>
<protein>
    <submittedName>
        <fullName evidence="2">Transposase</fullName>
    </submittedName>
</protein>